<dbReference type="EMBL" id="JACHMN010000001">
    <property type="protein sequence ID" value="MBB5866665.1"/>
    <property type="molecule type" value="Genomic_DNA"/>
</dbReference>
<name>A0A841BGB1_9ACTN</name>
<dbReference type="RefSeq" id="WP_281394923.1">
    <property type="nucleotide sequence ID" value="NZ_JACHMN010000001.1"/>
</dbReference>
<comment type="caution">
    <text evidence="1">The sequence shown here is derived from an EMBL/GenBank/DDBJ whole genome shotgun (WGS) entry which is preliminary data.</text>
</comment>
<gene>
    <name evidence="1" type="ORF">F4553_000044</name>
</gene>
<reference evidence="1 2" key="1">
    <citation type="submission" date="2020-08" db="EMBL/GenBank/DDBJ databases">
        <title>Sequencing the genomes of 1000 actinobacteria strains.</title>
        <authorList>
            <person name="Klenk H.-P."/>
        </authorList>
    </citation>
    <scope>NUCLEOTIDE SEQUENCE [LARGE SCALE GENOMIC DNA]</scope>
    <source>
        <strain evidence="1 2">DSM 45362</strain>
    </source>
</reference>
<keyword evidence="2" id="KW-1185">Reference proteome</keyword>
<proteinExistence type="predicted"/>
<dbReference type="Proteomes" id="UP000587527">
    <property type="component" value="Unassembled WGS sequence"/>
</dbReference>
<evidence type="ECO:0000313" key="1">
    <source>
        <dbReference type="EMBL" id="MBB5866665.1"/>
    </source>
</evidence>
<protein>
    <submittedName>
        <fullName evidence="1">Uncharacterized protein</fullName>
    </submittedName>
</protein>
<sequence>MTSPVAKTARWEALATSSVASSGPFVTGRRHWTLCVIGSLGH</sequence>
<accession>A0A841BGB1</accession>
<organism evidence="1 2">
    <name type="scientific">Allocatelliglobosispora scoriae</name>
    <dbReference type="NCBI Taxonomy" id="643052"/>
    <lineage>
        <taxon>Bacteria</taxon>
        <taxon>Bacillati</taxon>
        <taxon>Actinomycetota</taxon>
        <taxon>Actinomycetes</taxon>
        <taxon>Micromonosporales</taxon>
        <taxon>Micromonosporaceae</taxon>
        <taxon>Allocatelliglobosispora</taxon>
    </lineage>
</organism>
<dbReference type="AlphaFoldDB" id="A0A841BGB1"/>
<evidence type="ECO:0000313" key="2">
    <source>
        <dbReference type="Proteomes" id="UP000587527"/>
    </source>
</evidence>